<dbReference type="InterPro" id="IPR000595">
    <property type="entry name" value="cNMP-bd_dom"/>
</dbReference>
<dbReference type="CDD" id="cd00038">
    <property type="entry name" value="CAP_ED"/>
    <property type="match status" value="1"/>
</dbReference>
<evidence type="ECO:0000256" key="1">
    <source>
        <dbReference type="ARBA" id="ARBA00023286"/>
    </source>
</evidence>
<evidence type="ECO:0000313" key="5">
    <source>
        <dbReference type="Proteomes" id="UP001457282"/>
    </source>
</evidence>
<dbReference type="GO" id="GO:0016020">
    <property type="term" value="C:membrane"/>
    <property type="evidence" value="ECO:0007669"/>
    <property type="project" value="UniProtKB-SubCell"/>
</dbReference>
<evidence type="ECO:0000256" key="2">
    <source>
        <dbReference type="ARBA" id="ARBA00023303"/>
    </source>
</evidence>
<keyword evidence="2" id="KW-0407">Ion channel</keyword>
<dbReference type="InterPro" id="IPR018490">
    <property type="entry name" value="cNMP-bd_dom_sf"/>
</dbReference>
<organism evidence="4 5">
    <name type="scientific">Rubus argutus</name>
    <name type="common">Southern blackberry</name>
    <dbReference type="NCBI Taxonomy" id="59490"/>
    <lineage>
        <taxon>Eukaryota</taxon>
        <taxon>Viridiplantae</taxon>
        <taxon>Streptophyta</taxon>
        <taxon>Embryophyta</taxon>
        <taxon>Tracheophyta</taxon>
        <taxon>Spermatophyta</taxon>
        <taxon>Magnoliopsida</taxon>
        <taxon>eudicotyledons</taxon>
        <taxon>Gunneridae</taxon>
        <taxon>Pentapetalae</taxon>
        <taxon>rosids</taxon>
        <taxon>fabids</taxon>
        <taxon>Rosales</taxon>
        <taxon>Rosaceae</taxon>
        <taxon>Rosoideae</taxon>
        <taxon>Rosoideae incertae sedis</taxon>
        <taxon>Rubus</taxon>
    </lineage>
</organism>
<dbReference type="InterPro" id="IPR014710">
    <property type="entry name" value="RmlC-like_jellyroll"/>
</dbReference>
<dbReference type="Proteomes" id="UP001457282">
    <property type="component" value="Unassembled WGS sequence"/>
</dbReference>
<dbReference type="SUPFAM" id="SSF51206">
    <property type="entry name" value="cAMP-binding domain-like"/>
    <property type="match status" value="1"/>
</dbReference>
<dbReference type="PROSITE" id="PS50042">
    <property type="entry name" value="CNMP_BINDING_3"/>
    <property type="match status" value="1"/>
</dbReference>
<evidence type="ECO:0000259" key="3">
    <source>
        <dbReference type="PROSITE" id="PS50042"/>
    </source>
</evidence>
<proteinExistence type="predicted"/>
<dbReference type="GO" id="GO:0034220">
    <property type="term" value="P:monoatomic ion transmembrane transport"/>
    <property type="evidence" value="ECO:0007669"/>
    <property type="project" value="UniProtKB-KW"/>
</dbReference>
<keyword evidence="1" id="KW-0813">Transport</keyword>
<dbReference type="PANTHER" id="PTHR45651:SF68">
    <property type="entry name" value="ION TRANSPORT DOMAIN-CONTAINING PROTEIN"/>
    <property type="match status" value="1"/>
</dbReference>
<dbReference type="Gene3D" id="2.60.120.10">
    <property type="entry name" value="Jelly Rolls"/>
    <property type="match status" value="1"/>
</dbReference>
<keyword evidence="1" id="KW-0406">Ion transport</keyword>
<dbReference type="PANTHER" id="PTHR45651">
    <property type="entry name" value="CYCLIC NUCLEOTIDE-GATED ION CHANNEL 15-RELATED-RELATED"/>
    <property type="match status" value="1"/>
</dbReference>
<protein>
    <recommendedName>
        <fullName evidence="3">Cyclic nucleotide-binding domain-containing protein</fullName>
    </recommendedName>
</protein>
<reference evidence="4 5" key="1">
    <citation type="journal article" date="2023" name="G3 (Bethesda)">
        <title>A chromosome-length genome assembly and annotation of blackberry (Rubus argutus, cv. 'Hillquist').</title>
        <authorList>
            <person name="Bruna T."/>
            <person name="Aryal R."/>
            <person name="Dudchenko O."/>
            <person name="Sargent D.J."/>
            <person name="Mead D."/>
            <person name="Buti M."/>
            <person name="Cavallini A."/>
            <person name="Hytonen T."/>
            <person name="Andres J."/>
            <person name="Pham M."/>
            <person name="Weisz D."/>
            <person name="Mascagni F."/>
            <person name="Usai G."/>
            <person name="Natali L."/>
            <person name="Bassil N."/>
            <person name="Fernandez G.E."/>
            <person name="Lomsadze A."/>
            <person name="Armour M."/>
            <person name="Olukolu B."/>
            <person name="Poorten T."/>
            <person name="Britton C."/>
            <person name="Davik J."/>
            <person name="Ashrafi H."/>
            <person name="Aiden E.L."/>
            <person name="Borodovsky M."/>
            <person name="Worthington M."/>
        </authorList>
    </citation>
    <scope>NUCLEOTIDE SEQUENCE [LARGE SCALE GENOMIC DNA]</scope>
    <source>
        <strain evidence="4">PI 553951</strain>
    </source>
</reference>
<gene>
    <name evidence="4" type="ORF">M0R45_000806</name>
</gene>
<sequence length="170" mass="19276">MDLLRKVPKLKNLKHKALTLICGYLKPVVYQDNSFIFQRGEPLDRILFITEGMVWTYDASATSSTDSCTSQDGKEKTLVSFLHKGGFYGDDQLLSWATASDKNDHSCGNLPISNENVKCHGKVEGFVLMAKDLKTVVSNEHWVFRNSDVIEKAAVQTIQNAYLRFKDRQR</sequence>
<keyword evidence="1" id="KW-1071">Ligand-gated ion channel</keyword>
<dbReference type="EMBL" id="JBEDUW010000201">
    <property type="protein sequence ID" value="KAK9904372.1"/>
    <property type="molecule type" value="Genomic_DNA"/>
</dbReference>
<evidence type="ECO:0000313" key="4">
    <source>
        <dbReference type="EMBL" id="KAK9904372.1"/>
    </source>
</evidence>
<accession>A0AAW1VLV3</accession>
<feature type="domain" description="Cyclic nucleotide-binding" evidence="3">
    <location>
        <begin position="9"/>
        <end position="94"/>
    </location>
</feature>
<comment type="caution">
    <text evidence="4">The sequence shown here is derived from an EMBL/GenBank/DDBJ whole genome shotgun (WGS) entry which is preliminary data.</text>
</comment>
<keyword evidence="5" id="KW-1185">Reference proteome</keyword>
<name>A0AAW1VLV3_RUBAR</name>
<dbReference type="AlphaFoldDB" id="A0AAW1VLV3"/>